<keyword evidence="3 6" id="KW-0812">Transmembrane</keyword>
<gene>
    <name evidence="8" type="ORF">AWB78_07553</name>
</gene>
<protein>
    <submittedName>
        <fullName evidence="8">Integral membrane protein</fullName>
    </submittedName>
</protein>
<feature type="transmembrane region" description="Helical" evidence="6">
    <location>
        <begin position="112"/>
        <end position="134"/>
    </location>
</feature>
<keyword evidence="9" id="KW-1185">Reference proteome</keyword>
<dbReference type="PANTHER" id="PTHR32322:SF18">
    <property type="entry name" value="S-ADENOSYLMETHIONINE_S-ADENOSYLHOMOCYSTEINE TRANSPORTER"/>
    <property type="match status" value="1"/>
</dbReference>
<dbReference type="OrthoDB" id="9814238at2"/>
<keyword evidence="4 6" id="KW-1133">Transmembrane helix</keyword>
<feature type="transmembrane region" description="Helical" evidence="6">
    <location>
        <begin position="262"/>
        <end position="279"/>
    </location>
</feature>
<dbReference type="SUPFAM" id="SSF103481">
    <property type="entry name" value="Multidrug resistance efflux transporter EmrE"/>
    <property type="match status" value="2"/>
</dbReference>
<dbReference type="RefSeq" id="WP_082883563.1">
    <property type="nucleotide sequence ID" value="NZ_FCOX02000083.1"/>
</dbReference>
<accession>A0A158EF62</accession>
<evidence type="ECO:0000256" key="6">
    <source>
        <dbReference type="SAM" id="Phobius"/>
    </source>
</evidence>
<dbReference type="Proteomes" id="UP000071859">
    <property type="component" value="Unassembled WGS sequence"/>
</dbReference>
<evidence type="ECO:0000256" key="2">
    <source>
        <dbReference type="ARBA" id="ARBA00022475"/>
    </source>
</evidence>
<name>A0A158EF62_9BURK</name>
<evidence type="ECO:0000256" key="3">
    <source>
        <dbReference type="ARBA" id="ARBA00022692"/>
    </source>
</evidence>
<dbReference type="InterPro" id="IPR000620">
    <property type="entry name" value="EamA_dom"/>
</dbReference>
<evidence type="ECO:0000256" key="4">
    <source>
        <dbReference type="ARBA" id="ARBA00022989"/>
    </source>
</evidence>
<feature type="transmembrane region" description="Helical" evidence="6">
    <location>
        <begin position="84"/>
        <end position="106"/>
    </location>
</feature>
<dbReference type="PROSITE" id="PS51257">
    <property type="entry name" value="PROKAR_LIPOPROTEIN"/>
    <property type="match status" value="1"/>
</dbReference>
<evidence type="ECO:0000256" key="5">
    <source>
        <dbReference type="ARBA" id="ARBA00023136"/>
    </source>
</evidence>
<feature type="transmembrane region" description="Helical" evidence="6">
    <location>
        <begin position="25"/>
        <end position="43"/>
    </location>
</feature>
<proteinExistence type="predicted"/>
<dbReference type="EMBL" id="FCOX02000083">
    <property type="protein sequence ID" value="SAL05531.1"/>
    <property type="molecule type" value="Genomic_DNA"/>
</dbReference>
<dbReference type="GO" id="GO:0005886">
    <property type="term" value="C:plasma membrane"/>
    <property type="evidence" value="ECO:0007669"/>
    <property type="project" value="UniProtKB-SubCell"/>
</dbReference>
<dbReference type="PANTHER" id="PTHR32322">
    <property type="entry name" value="INNER MEMBRANE TRANSPORTER"/>
    <property type="match status" value="1"/>
</dbReference>
<feature type="domain" description="EamA" evidence="7">
    <location>
        <begin position="174"/>
        <end position="302"/>
    </location>
</feature>
<feature type="transmembrane region" description="Helical" evidence="6">
    <location>
        <begin position="143"/>
        <end position="160"/>
    </location>
</feature>
<dbReference type="InterPro" id="IPR050638">
    <property type="entry name" value="AA-Vitamin_Transporters"/>
</dbReference>
<keyword evidence="5 6" id="KW-0472">Membrane</keyword>
<evidence type="ECO:0000313" key="8">
    <source>
        <dbReference type="EMBL" id="SAL05531.1"/>
    </source>
</evidence>
<dbReference type="AlphaFoldDB" id="A0A158EF62"/>
<evidence type="ECO:0000313" key="9">
    <source>
        <dbReference type="Proteomes" id="UP000071859"/>
    </source>
</evidence>
<evidence type="ECO:0000256" key="1">
    <source>
        <dbReference type="ARBA" id="ARBA00004651"/>
    </source>
</evidence>
<feature type="transmembrane region" description="Helical" evidence="6">
    <location>
        <begin position="55"/>
        <end position="72"/>
    </location>
</feature>
<keyword evidence="2" id="KW-1003">Cell membrane</keyword>
<comment type="subcellular location">
    <subcellularLocation>
        <location evidence="1">Cell membrane</location>
        <topology evidence="1">Multi-pass membrane protein</topology>
    </subcellularLocation>
</comment>
<feature type="transmembrane region" description="Helical" evidence="6">
    <location>
        <begin position="285"/>
        <end position="303"/>
    </location>
</feature>
<dbReference type="InterPro" id="IPR037185">
    <property type="entry name" value="EmrE-like"/>
</dbReference>
<feature type="domain" description="EamA" evidence="7">
    <location>
        <begin position="30"/>
        <end position="156"/>
    </location>
</feature>
<reference evidence="8" key="1">
    <citation type="submission" date="2016-01" db="EMBL/GenBank/DDBJ databases">
        <authorList>
            <person name="Peeters C."/>
        </authorList>
    </citation>
    <scope>NUCLEOTIDE SEQUENCE</scope>
    <source>
        <strain evidence="8">LMG 29321</strain>
    </source>
</reference>
<sequence>MNTNRASHQAASSFDATRNETNRSAGAWPFVLGCALLGTIGLFLHEAKADPLTATWFRCAFGLLGLTVWVVLRGHTRALRLTRTTGPWIITAASLMVLSWGLFFGAVERTSAGVAIVLFHVQPMWVLMLASLWLKESIGRQRVASVAVAMIGLVLATGIVEHSANGTLQPGYWSGVAACIAGSFCMACVTLIAKRLRAMPPGILAWWQCAIGTLVLWVWPMQHGWPAWGMSWAWLAGLGLIHTGLAYTLMYIGMARLDTGRIAVLQFVYPAVAIVIDWLCFDQRLSGVQLAGIALMSVAIWFAERERRS</sequence>
<organism evidence="8 9">
    <name type="scientific">Caballeronia calidae</name>
    <dbReference type="NCBI Taxonomy" id="1777139"/>
    <lineage>
        <taxon>Bacteria</taxon>
        <taxon>Pseudomonadati</taxon>
        <taxon>Pseudomonadota</taxon>
        <taxon>Betaproteobacteria</taxon>
        <taxon>Burkholderiales</taxon>
        <taxon>Burkholderiaceae</taxon>
        <taxon>Caballeronia</taxon>
    </lineage>
</organism>
<evidence type="ECO:0000259" key="7">
    <source>
        <dbReference type="Pfam" id="PF00892"/>
    </source>
</evidence>
<comment type="caution">
    <text evidence="8">The sequence shown here is derived from an EMBL/GenBank/DDBJ whole genome shotgun (WGS) entry which is preliminary data.</text>
</comment>
<feature type="transmembrane region" description="Helical" evidence="6">
    <location>
        <begin position="204"/>
        <end position="220"/>
    </location>
</feature>
<feature type="transmembrane region" description="Helical" evidence="6">
    <location>
        <begin position="172"/>
        <end position="192"/>
    </location>
</feature>
<dbReference type="Pfam" id="PF00892">
    <property type="entry name" value="EamA"/>
    <property type="match status" value="2"/>
</dbReference>
<feature type="transmembrane region" description="Helical" evidence="6">
    <location>
        <begin position="232"/>
        <end position="250"/>
    </location>
</feature>